<evidence type="ECO:0000256" key="1">
    <source>
        <dbReference type="SAM" id="Coils"/>
    </source>
</evidence>
<protein>
    <submittedName>
        <fullName evidence="3">Uncharacterized protein</fullName>
    </submittedName>
</protein>
<feature type="region of interest" description="Disordered" evidence="2">
    <location>
        <begin position="303"/>
        <end position="340"/>
    </location>
</feature>
<dbReference type="AlphaFoldDB" id="A0A5N5X620"/>
<organism evidence="3 4">
    <name type="scientific">Aspergillus leporis</name>
    <dbReference type="NCBI Taxonomy" id="41062"/>
    <lineage>
        <taxon>Eukaryota</taxon>
        <taxon>Fungi</taxon>
        <taxon>Dikarya</taxon>
        <taxon>Ascomycota</taxon>
        <taxon>Pezizomycotina</taxon>
        <taxon>Eurotiomycetes</taxon>
        <taxon>Eurotiomycetidae</taxon>
        <taxon>Eurotiales</taxon>
        <taxon>Aspergillaceae</taxon>
        <taxon>Aspergillus</taxon>
        <taxon>Aspergillus subgen. Circumdati</taxon>
    </lineage>
</organism>
<dbReference type="EMBL" id="ML732184">
    <property type="protein sequence ID" value="KAB8076191.1"/>
    <property type="molecule type" value="Genomic_DNA"/>
</dbReference>
<feature type="region of interest" description="Disordered" evidence="2">
    <location>
        <begin position="94"/>
        <end position="201"/>
    </location>
</feature>
<feature type="coiled-coil region" evidence="1">
    <location>
        <begin position="730"/>
        <end position="771"/>
    </location>
</feature>
<feature type="region of interest" description="Disordered" evidence="2">
    <location>
        <begin position="632"/>
        <end position="666"/>
    </location>
</feature>
<dbReference type="PANTHER" id="PTHR46753">
    <property type="entry name" value="FYVE AND COILED-COIL DOMAIN-CONTAINING PROTEIN 1"/>
    <property type="match status" value="1"/>
</dbReference>
<name>A0A5N5X620_9EURO</name>
<evidence type="ECO:0000313" key="3">
    <source>
        <dbReference type="EMBL" id="KAB8076191.1"/>
    </source>
</evidence>
<keyword evidence="1" id="KW-0175">Coiled coil</keyword>
<accession>A0A5N5X620</accession>
<feature type="compositionally biased region" description="Polar residues" evidence="2">
    <location>
        <begin position="121"/>
        <end position="132"/>
    </location>
</feature>
<dbReference type="SUPFAM" id="SSF57997">
    <property type="entry name" value="Tropomyosin"/>
    <property type="match status" value="1"/>
</dbReference>
<feature type="compositionally biased region" description="Low complexity" evidence="2">
    <location>
        <begin position="101"/>
        <end position="114"/>
    </location>
</feature>
<gene>
    <name evidence="3" type="ORF">BDV29DRAFT_170646</name>
</gene>
<reference evidence="3 4" key="1">
    <citation type="submission" date="2019-04" db="EMBL/GenBank/DDBJ databases">
        <title>Friends and foes A comparative genomics study of 23 Aspergillus species from section Flavi.</title>
        <authorList>
            <consortium name="DOE Joint Genome Institute"/>
            <person name="Kjaerbolling I."/>
            <person name="Vesth T."/>
            <person name="Frisvad J.C."/>
            <person name="Nybo J.L."/>
            <person name="Theobald S."/>
            <person name="Kildgaard S."/>
            <person name="Isbrandt T."/>
            <person name="Kuo A."/>
            <person name="Sato A."/>
            <person name="Lyhne E.K."/>
            <person name="Kogle M.E."/>
            <person name="Wiebenga A."/>
            <person name="Kun R.S."/>
            <person name="Lubbers R.J."/>
            <person name="Makela M.R."/>
            <person name="Barry K."/>
            <person name="Chovatia M."/>
            <person name="Clum A."/>
            <person name="Daum C."/>
            <person name="Haridas S."/>
            <person name="He G."/>
            <person name="LaButti K."/>
            <person name="Lipzen A."/>
            <person name="Mondo S."/>
            <person name="Riley R."/>
            <person name="Salamov A."/>
            <person name="Simmons B.A."/>
            <person name="Magnuson J.K."/>
            <person name="Henrissat B."/>
            <person name="Mortensen U.H."/>
            <person name="Larsen T.O."/>
            <person name="Devries R.P."/>
            <person name="Grigoriev I.V."/>
            <person name="Machida M."/>
            <person name="Baker S.E."/>
            <person name="Andersen M.R."/>
        </authorList>
    </citation>
    <scope>NUCLEOTIDE SEQUENCE [LARGE SCALE GENOMIC DNA]</scope>
    <source>
        <strain evidence="3 4">CBS 151.66</strain>
    </source>
</reference>
<dbReference type="PANTHER" id="PTHR46753:SF3">
    <property type="entry name" value="PDZ DOMAIN-CONTAINING PROTEIN"/>
    <property type="match status" value="1"/>
</dbReference>
<keyword evidence="4" id="KW-1185">Reference proteome</keyword>
<dbReference type="Proteomes" id="UP000326565">
    <property type="component" value="Unassembled WGS sequence"/>
</dbReference>
<feature type="compositionally biased region" description="Basic and acidic residues" evidence="2">
    <location>
        <begin position="303"/>
        <end position="315"/>
    </location>
</feature>
<feature type="compositionally biased region" description="Polar residues" evidence="2">
    <location>
        <begin position="317"/>
        <end position="329"/>
    </location>
</feature>
<proteinExistence type="predicted"/>
<evidence type="ECO:0000313" key="4">
    <source>
        <dbReference type="Proteomes" id="UP000326565"/>
    </source>
</evidence>
<evidence type="ECO:0000256" key="2">
    <source>
        <dbReference type="SAM" id="MobiDB-lite"/>
    </source>
</evidence>
<dbReference type="OrthoDB" id="3532430at2759"/>
<sequence>MPGLFTSSQSGNETGSINACVCTGGTKESLPCLGLVIIKENQTTYLFTIYSYLQGHLHYPTCKPTSATIQTPLPINTPRYITWYQMTITMNTRQTRRKRSIGSISISEPRSSASCKKTRQSGKNAPASTCETPRQPAAKKVRFSDPGPRLERGYPGCSTGLTPAMVRTSFEEPGNNTDDINSTPSRRLRRRSTPLPRSHRSLDHHVMPINESRSELVVQFAPLRQILDSRTQRRIRRVGLSDEINQIEREKRHSTQYQKSLRSLLQERDTLKRELELVKQHTGTPESYLASDGITRLSPQSKLDHLESENSRLRQEISFSSANNTNDQPTGGDTEGDTIIIDDSEFGGDTIFMSDSPVIRGLQDPRHSPDEFSLLGPKIPNANASAPASLSNHSQDAELLALSLDLEAARKEKKDLFNACRTRLSFFQGTTIEHSLQRSTPPPDFFDHILPTFTEALTRASDAVSALDTVKRGLSGLGFPGSSVDDIISKMRARFRSARLQLERAVPGETPSSSLDDGNTTLSALVRRVELLVESLGEERTRYEGCLGRERALRGQFDTLLVRYESASKKISDLEESITSSAGDMLHTRMRMQELEHEGKEQALGIERLNEALSKYRKEVKNLERLVTELEQDKATTSERHRELMSRQEEKAAEETTARRAAESAVAEREARIQELEGSVESNRARMCDLTAKIEVLEEELKKSIDGSEQQATEQHQYHQQELGLMNVQIAELTTSLDTTKSEADKLRRSNAGLEEQLRLEMDARDNLLEKWAADQARSFAYMKETVKAERRKAKVRTANWELKSDELQSEDTITGSEPITPVSMKRFVDVEVGRGKQRRLDSGIGIVMEDELFESVGIEHNALLPSDPADL</sequence>